<sequence length="189" mass="22759">MFQLVYTDEENYQYFFNLKTHEVAKIYREDLKRQSGSKKRAFMLFRFFSIFMLLYRKTIIDTQINKTGVLFLIFVVGAVFGILLYYLAKRQQLRELNNSIIDYSFEDLKKWIEIGKWDRSFLLKLSGMFIILSILVGIVFVNKPDYILMLLVIFFAWSTGVFFFCEPILYFSIYKKKLTLFCKENKIKY</sequence>
<feature type="transmembrane region" description="Helical" evidence="1">
    <location>
        <begin position="121"/>
        <end position="141"/>
    </location>
</feature>
<evidence type="ECO:0000256" key="1">
    <source>
        <dbReference type="SAM" id="Phobius"/>
    </source>
</evidence>
<feature type="transmembrane region" description="Helical" evidence="1">
    <location>
        <begin position="147"/>
        <end position="171"/>
    </location>
</feature>
<dbReference type="Proteomes" id="UP000095256">
    <property type="component" value="Unassembled WGS sequence"/>
</dbReference>
<reference evidence="2 3" key="1">
    <citation type="submission" date="2016-09" db="EMBL/GenBank/DDBJ databases">
        <authorList>
            <person name="Capua I."/>
            <person name="De Benedictis P."/>
            <person name="Joannis T."/>
            <person name="Lombin L.H."/>
            <person name="Cattoli G."/>
        </authorList>
    </citation>
    <scope>NUCLEOTIDE SEQUENCE [LARGE SCALE GENOMIC DNA]</scope>
    <source>
        <strain evidence="2 3">LMG 25899</strain>
    </source>
</reference>
<keyword evidence="1" id="KW-0812">Transmembrane</keyword>
<accession>A0A1E5KUH6</accession>
<evidence type="ECO:0000313" key="3">
    <source>
        <dbReference type="Proteomes" id="UP000095256"/>
    </source>
</evidence>
<comment type="caution">
    <text evidence="2">The sequence shown here is derived from an EMBL/GenBank/DDBJ whole genome shotgun (WGS) entry which is preliminary data.</text>
</comment>
<gene>
    <name evidence="2" type="ORF">BCR26_04520</name>
</gene>
<feature type="transmembrane region" description="Helical" evidence="1">
    <location>
        <begin position="69"/>
        <end position="88"/>
    </location>
</feature>
<dbReference type="RefSeq" id="WP_069699562.1">
    <property type="nucleotide sequence ID" value="NZ_JAGGMA010000027.1"/>
</dbReference>
<keyword evidence="1" id="KW-1133">Transmembrane helix</keyword>
<keyword evidence="1" id="KW-0472">Membrane</keyword>
<organism evidence="2 3">
    <name type="scientific">Enterococcus rivorum</name>
    <dbReference type="NCBI Taxonomy" id="762845"/>
    <lineage>
        <taxon>Bacteria</taxon>
        <taxon>Bacillati</taxon>
        <taxon>Bacillota</taxon>
        <taxon>Bacilli</taxon>
        <taxon>Lactobacillales</taxon>
        <taxon>Enterococcaceae</taxon>
        <taxon>Enterococcus</taxon>
    </lineage>
</organism>
<dbReference type="EMBL" id="MIEK01000045">
    <property type="protein sequence ID" value="OEH81510.1"/>
    <property type="molecule type" value="Genomic_DNA"/>
</dbReference>
<protein>
    <submittedName>
        <fullName evidence="2">Uncharacterized protein</fullName>
    </submittedName>
</protein>
<proteinExistence type="predicted"/>
<evidence type="ECO:0000313" key="2">
    <source>
        <dbReference type="EMBL" id="OEH81510.1"/>
    </source>
</evidence>
<feature type="transmembrane region" description="Helical" evidence="1">
    <location>
        <begin position="41"/>
        <end position="57"/>
    </location>
</feature>
<dbReference type="AlphaFoldDB" id="A0A1E5KUH6"/>
<name>A0A1E5KUH6_9ENTE</name>
<keyword evidence="3" id="KW-1185">Reference proteome</keyword>